<sequence length="241" mass="28064">MRRRHIRNLDTWQKTTRCLLGSPQQHSPENQRYQKIRTAPLQNGFSERNINKAFEPPKPKTEEEKEKPIAKAYLPYVKETTDKISRILSKHKIETTFNTDRKISTILPNSKTKINLENQGLYKIPYRNCNRSYVGQTNTRMNVRKEEHQNAVQKNKKPSSLAQHVKATSHTINFENTRSITNIEHKTKRRKKCKDPTTRKCDKTQPGATKSESNGVYKPPAVAEKINSTRLTRARSRQQKT</sequence>
<protein>
    <submittedName>
        <fullName evidence="2">Uncharacterized protein</fullName>
    </submittedName>
</protein>
<dbReference type="OrthoDB" id="8963429at2759"/>
<proteinExistence type="predicted"/>
<dbReference type="AlphaFoldDB" id="A0A8K0D6M7"/>
<name>A0A8K0D6M7_IGNLU</name>
<reference evidence="2" key="1">
    <citation type="submission" date="2019-08" db="EMBL/GenBank/DDBJ databases">
        <title>The genome of the North American firefly Photinus pyralis.</title>
        <authorList>
            <consortium name="Photinus pyralis genome working group"/>
            <person name="Fallon T.R."/>
            <person name="Sander Lower S.E."/>
            <person name="Weng J.-K."/>
        </authorList>
    </citation>
    <scope>NUCLEOTIDE SEQUENCE</scope>
    <source>
        <strain evidence="2">TRF0915ILg1</strain>
        <tissue evidence="2">Whole body</tissue>
    </source>
</reference>
<accession>A0A8K0D6M7</accession>
<keyword evidence="3" id="KW-1185">Reference proteome</keyword>
<feature type="compositionally biased region" description="Basic residues" evidence="1">
    <location>
        <begin position="232"/>
        <end position="241"/>
    </location>
</feature>
<evidence type="ECO:0000313" key="2">
    <source>
        <dbReference type="EMBL" id="KAF2897603.1"/>
    </source>
</evidence>
<evidence type="ECO:0000313" key="3">
    <source>
        <dbReference type="Proteomes" id="UP000801492"/>
    </source>
</evidence>
<dbReference type="EMBL" id="VTPC01004018">
    <property type="protein sequence ID" value="KAF2897603.1"/>
    <property type="molecule type" value="Genomic_DNA"/>
</dbReference>
<gene>
    <name evidence="2" type="ORF">ILUMI_08572</name>
</gene>
<dbReference type="Proteomes" id="UP000801492">
    <property type="component" value="Unassembled WGS sequence"/>
</dbReference>
<feature type="compositionally biased region" description="Basic and acidic residues" evidence="1">
    <location>
        <begin position="194"/>
        <end position="203"/>
    </location>
</feature>
<evidence type="ECO:0000256" key="1">
    <source>
        <dbReference type="SAM" id="MobiDB-lite"/>
    </source>
</evidence>
<organism evidence="2 3">
    <name type="scientific">Ignelater luminosus</name>
    <name type="common">Cucubano</name>
    <name type="synonym">Pyrophorus luminosus</name>
    <dbReference type="NCBI Taxonomy" id="2038154"/>
    <lineage>
        <taxon>Eukaryota</taxon>
        <taxon>Metazoa</taxon>
        <taxon>Ecdysozoa</taxon>
        <taxon>Arthropoda</taxon>
        <taxon>Hexapoda</taxon>
        <taxon>Insecta</taxon>
        <taxon>Pterygota</taxon>
        <taxon>Neoptera</taxon>
        <taxon>Endopterygota</taxon>
        <taxon>Coleoptera</taxon>
        <taxon>Polyphaga</taxon>
        <taxon>Elateriformia</taxon>
        <taxon>Elateroidea</taxon>
        <taxon>Elateridae</taxon>
        <taxon>Agrypninae</taxon>
        <taxon>Pyrophorini</taxon>
        <taxon>Ignelater</taxon>
    </lineage>
</organism>
<feature type="region of interest" description="Disordered" evidence="1">
    <location>
        <begin position="185"/>
        <end position="241"/>
    </location>
</feature>
<dbReference type="PANTHER" id="PTHR21301">
    <property type="entry name" value="REVERSE TRANSCRIPTASE"/>
    <property type="match status" value="1"/>
</dbReference>
<comment type="caution">
    <text evidence="2">The sequence shown here is derived from an EMBL/GenBank/DDBJ whole genome shotgun (WGS) entry which is preliminary data.</text>
</comment>
<dbReference type="PANTHER" id="PTHR21301:SF10">
    <property type="entry name" value="REVERSE TRANSCRIPTASE DOMAIN-CONTAINING PROTEIN"/>
    <property type="match status" value="1"/>
</dbReference>